<dbReference type="PANTHER" id="PTHR35910:SF1">
    <property type="entry name" value="2EXR DOMAIN-CONTAINING PROTEIN"/>
    <property type="match status" value="1"/>
</dbReference>
<evidence type="ECO:0000313" key="3">
    <source>
        <dbReference type="Proteomes" id="UP000235672"/>
    </source>
</evidence>
<evidence type="ECO:0000259" key="1">
    <source>
        <dbReference type="Pfam" id="PF20150"/>
    </source>
</evidence>
<dbReference type="Pfam" id="PF20150">
    <property type="entry name" value="2EXR"/>
    <property type="match status" value="1"/>
</dbReference>
<dbReference type="STRING" id="1745343.A0A2J6PZU1"/>
<accession>A0A2J6PZU1</accession>
<dbReference type="AlphaFoldDB" id="A0A2J6PZU1"/>
<reference evidence="2 3" key="1">
    <citation type="submission" date="2016-05" db="EMBL/GenBank/DDBJ databases">
        <title>A degradative enzymes factory behind the ericoid mycorrhizal symbiosis.</title>
        <authorList>
            <consortium name="DOE Joint Genome Institute"/>
            <person name="Martino E."/>
            <person name="Morin E."/>
            <person name="Grelet G."/>
            <person name="Kuo A."/>
            <person name="Kohler A."/>
            <person name="Daghino S."/>
            <person name="Barry K."/>
            <person name="Choi C."/>
            <person name="Cichocki N."/>
            <person name="Clum A."/>
            <person name="Copeland A."/>
            <person name="Hainaut M."/>
            <person name="Haridas S."/>
            <person name="Labutti K."/>
            <person name="Lindquist E."/>
            <person name="Lipzen A."/>
            <person name="Khouja H.-R."/>
            <person name="Murat C."/>
            <person name="Ohm R."/>
            <person name="Olson A."/>
            <person name="Spatafora J."/>
            <person name="Veneault-Fourrey C."/>
            <person name="Henrissat B."/>
            <person name="Grigoriev I."/>
            <person name="Martin F."/>
            <person name="Perotto S."/>
        </authorList>
    </citation>
    <scope>NUCLEOTIDE SEQUENCE [LARGE SCALE GENOMIC DNA]</scope>
    <source>
        <strain evidence="2 3">UAMH 7357</strain>
    </source>
</reference>
<evidence type="ECO:0000313" key="2">
    <source>
        <dbReference type="EMBL" id="PMD19551.1"/>
    </source>
</evidence>
<dbReference type="PANTHER" id="PTHR35910">
    <property type="entry name" value="2EXR DOMAIN-CONTAINING PROTEIN"/>
    <property type="match status" value="1"/>
</dbReference>
<organism evidence="2 3">
    <name type="scientific">Hyaloscypha hepaticicola</name>
    <dbReference type="NCBI Taxonomy" id="2082293"/>
    <lineage>
        <taxon>Eukaryota</taxon>
        <taxon>Fungi</taxon>
        <taxon>Dikarya</taxon>
        <taxon>Ascomycota</taxon>
        <taxon>Pezizomycotina</taxon>
        <taxon>Leotiomycetes</taxon>
        <taxon>Helotiales</taxon>
        <taxon>Hyaloscyphaceae</taxon>
        <taxon>Hyaloscypha</taxon>
    </lineage>
</organism>
<name>A0A2J6PZU1_9HELO</name>
<protein>
    <recommendedName>
        <fullName evidence="1">2EXR domain-containing protein</fullName>
    </recommendedName>
</protein>
<dbReference type="EMBL" id="KZ613489">
    <property type="protein sequence ID" value="PMD19551.1"/>
    <property type="molecule type" value="Genomic_DNA"/>
</dbReference>
<gene>
    <name evidence="2" type="ORF">NA56DRAFT_204192</name>
</gene>
<dbReference type="OrthoDB" id="3497944at2759"/>
<proteinExistence type="predicted"/>
<dbReference type="InterPro" id="IPR045518">
    <property type="entry name" value="2EXR"/>
</dbReference>
<sequence>MEGQGTTLLDVSQRVAILAPGFENVTNPINSFGQYSKLPIELRERIWQHTWPGPRLIEVGSHDCSVTGSEDNLNRCFFLRILGLFSVRTSIHTQQEEIPQQWFSPVALLVCHESRRHTLRHYRLIENPERIYEPFYCSPSVDILWFTHQFTGQQINRPHSHEYMDKLYQSYGAHLNLFRAVLIDEMFWNPECGNQEYLGRLLELETILVMDTSRQDDLLDDFLPEVCEKEDLEHFVAAGQKEYSSFKARHTDWPLKNIEFLARGRGS</sequence>
<keyword evidence="3" id="KW-1185">Reference proteome</keyword>
<dbReference type="Proteomes" id="UP000235672">
    <property type="component" value="Unassembled WGS sequence"/>
</dbReference>
<feature type="domain" description="2EXR" evidence="1">
    <location>
        <begin position="32"/>
        <end position="144"/>
    </location>
</feature>